<proteinExistence type="predicted"/>
<evidence type="ECO:0000313" key="3">
    <source>
        <dbReference type="Proteomes" id="UP000245942"/>
    </source>
</evidence>
<evidence type="ECO:0000313" key="2">
    <source>
        <dbReference type="EMBL" id="PWN18067.1"/>
    </source>
</evidence>
<sequence>MPPKKGQVKGEPACEELAAEEVKEEENASVDDENEAAEACSAKSERRASSPLSSAGDASEAEGKVKEEIPVTPKRKRQEKEEPSTPSPTKKARAPKSPGTPKASWLTKLPQPSEPPALTTASRQINQEDHLALWFAIISRFNEFKPSSDEGMNKYHWLERKMGRAADDRHKYGWGEYLRGPFMIFAKSLLSWIQSGCPPSGLSVPKGKAEEGWMDWKLVASTIYEEFRPAWADLQKERQLGKDGNERLRMASGGMLKKILSALDG</sequence>
<dbReference type="GeneID" id="37017307"/>
<feature type="region of interest" description="Disordered" evidence="1">
    <location>
        <begin position="1"/>
        <end position="120"/>
    </location>
</feature>
<accession>A0A316TXZ5</accession>
<protein>
    <submittedName>
        <fullName evidence="2">Uncharacterized protein</fullName>
    </submittedName>
</protein>
<name>A0A316TXZ5_9BASI</name>
<dbReference type="EMBL" id="KZ819338">
    <property type="protein sequence ID" value="PWN18067.1"/>
    <property type="molecule type" value="Genomic_DNA"/>
</dbReference>
<keyword evidence="3" id="KW-1185">Reference proteome</keyword>
<reference evidence="2 3" key="1">
    <citation type="journal article" date="2018" name="Mol. Biol. Evol.">
        <title>Broad Genomic Sampling Reveals a Smut Pathogenic Ancestry of the Fungal Clade Ustilaginomycotina.</title>
        <authorList>
            <person name="Kijpornyongpan T."/>
            <person name="Mondo S.J."/>
            <person name="Barry K."/>
            <person name="Sandor L."/>
            <person name="Lee J."/>
            <person name="Lipzen A."/>
            <person name="Pangilinan J."/>
            <person name="LaButti K."/>
            <person name="Hainaut M."/>
            <person name="Henrissat B."/>
            <person name="Grigoriev I.V."/>
            <person name="Spatafora J.W."/>
            <person name="Aime M.C."/>
        </authorList>
    </citation>
    <scope>NUCLEOTIDE SEQUENCE [LARGE SCALE GENOMIC DNA]</scope>
    <source>
        <strain evidence="2 3">MCA 4718</strain>
    </source>
</reference>
<dbReference type="AlphaFoldDB" id="A0A316TXZ5"/>
<feature type="compositionally biased region" description="Acidic residues" evidence="1">
    <location>
        <begin position="13"/>
        <end position="36"/>
    </location>
</feature>
<dbReference type="Proteomes" id="UP000245942">
    <property type="component" value="Unassembled WGS sequence"/>
</dbReference>
<gene>
    <name evidence="2" type="ORF">BCV69DRAFT_84266</name>
</gene>
<organism evidence="2 3">
    <name type="scientific">Pseudomicrostroma glucosiphilum</name>
    <dbReference type="NCBI Taxonomy" id="1684307"/>
    <lineage>
        <taxon>Eukaryota</taxon>
        <taxon>Fungi</taxon>
        <taxon>Dikarya</taxon>
        <taxon>Basidiomycota</taxon>
        <taxon>Ustilaginomycotina</taxon>
        <taxon>Exobasidiomycetes</taxon>
        <taxon>Microstromatales</taxon>
        <taxon>Microstromatales incertae sedis</taxon>
        <taxon>Pseudomicrostroma</taxon>
    </lineage>
</organism>
<dbReference type="RefSeq" id="XP_025345227.1">
    <property type="nucleotide sequence ID" value="XM_025495573.1"/>
</dbReference>
<evidence type="ECO:0000256" key="1">
    <source>
        <dbReference type="SAM" id="MobiDB-lite"/>
    </source>
</evidence>